<dbReference type="AlphaFoldDB" id="A0A4E0R341"/>
<accession>A0A4E0R341</accession>
<dbReference type="EMBL" id="JXXN02004317">
    <property type="protein sequence ID" value="THD20686.1"/>
    <property type="molecule type" value="Genomic_DNA"/>
</dbReference>
<evidence type="ECO:0000313" key="3">
    <source>
        <dbReference type="Proteomes" id="UP000230066"/>
    </source>
</evidence>
<feature type="compositionally biased region" description="Polar residues" evidence="1">
    <location>
        <begin position="224"/>
        <end position="233"/>
    </location>
</feature>
<protein>
    <submittedName>
        <fullName evidence="2">Uncharacterized protein</fullName>
    </submittedName>
</protein>
<feature type="region of interest" description="Disordered" evidence="1">
    <location>
        <begin position="129"/>
        <end position="158"/>
    </location>
</feature>
<evidence type="ECO:0000256" key="1">
    <source>
        <dbReference type="SAM" id="MobiDB-lite"/>
    </source>
</evidence>
<evidence type="ECO:0000313" key="2">
    <source>
        <dbReference type="EMBL" id="THD20686.1"/>
    </source>
</evidence>
<keyword evidence="3" id="KW-1185">Reference proteome</keyword>
<name>A0A4E0R341_FASHE</name>
<reference evidence="2" key="1">
    <citation type="submission" date="2019-03" db="EMBL/GenBank/DDBJ databases">
        <title>Improved annotation for the trematode Fasciola hepatica.</title>
        <authorList>
            <person name="Choi Y.-J."/>
            <person name="Martin J."/>
            <person name="Mitreva M."/>
        </authorList>
    </citation>
    <scope>NUCLEOTIDE SEQUENCE [LARGE SCALE GENOMIC DNA]</scope>
</reference>
<feature type="compositionally biased region" description="Polar residues" evidence="1">
    <location>
        <begin position="193"/>
        <end position="210"/>
    </location>
</feature>
<sequence length="256" mass="28666">MPLPVTYDLQGRKRTSALSHSAVGSRQARLHSAFTSVAESRKNSYQLISPWDLEFQRHLVEGNRLRSNRYYRRSRSVQSSNKEVLLNLVIQSLASVSPELEESSSLDAETPEWNRSHRYSDVADIEFGNTTDGAPSHQNCSTEPGTMSGSRRQSFVNSQAAGEQVLQYNFPDVEKKVLDNEGMGINTFSYLQEQPASPNEESDNESSGAVSSEDESPVREWADSTWNLQQETAGCSDDESLEIKAKIHVSFRLILM</sequence>
<dbReference type="Proteomes" id="UP000230066">
    <property type="component" value="Unassembled WGS sequence"/>
</dbReference>
<feature type="region of interest" description="Disordered" evidence="1">
    <location>
        <begin position="193"/>
        <end position="237"/>
    </location>
</feature>
<comment type="caution">
    <text evidence="2">The sequence shown here is derived from an EMBL/GenBank/DDBJ whole genome shotgun (WGS) entry which is preliminary data.</text>
</comment>
<gene>
    <name evidence="2" type="ORF">D915_005001</name>
</gene>
<organism evidence="2 3">
    <name type="scientific">Fasciola hepatica</name>
    <name type="common">Liver fluke</name>
    <dbReference type="NCBI Taxonomy" id="6192"/>
    <lineage>
        <taxon>Eukaryota</taxon>
        <taxon>Metazoa</taxon>
        <taxon>Spiralia</taxon>
        <taxon>Lophotrochozoa</taxon>
        <taxon>Platyhelminthes</taxon>
        <taxon>Trematoda</taxon>
        <taxon>Digenea</taxon>
        <taxon>Plagiorchiida</taxon>
        <taxon>Echinostomata</taxon>
        <taxon>Echinostomatoidea</taxon>
        <taxon>Fasciolidae</taxon>
        <taxon>Fasciola</taxon>
    </lineage>
</organism>
<proteinExistence type="predicted"/>